<protein>
    <recommendedName>
        <fullName evidence="1">Gp5/Type VI secretion system Vgr protein OB-fold domain-containing protein</fullName>
    </recommendedName>
</protein>
<dbReference type="OrthoDB" id="9762420at2"/>
<dbReference type="InterPro" id="IPR006531">
    <property type="entry name" value="Gp5/Vgr_OB"/>
</dbReference>
<dbReference type="AlphaFoldDB" id="B4W1F5"/>
<evidence type="ECO:0000259" key="1">
    <source>
        <dbReference type="Pfam" id="PF04717"/>
    </source>
</evidence>
<dbReference type="InterPro" id="IPR047702">
    <property type="entry name" value="VgrG-rel"/>
</dbReference>
<feature type="domain" description="Gp5/Type VI secretion system Vgr protein OB-fold" evidence="1">
    <location>
        <begin position="391"/>
        <end position="464"/>
    </location>
</feature>
<dbReference type="HOGENOM" id="CLU_462110_0_0_3"/>
<dbReference type="Pfam" id="PF05954">
    <property type="entry name" value="Phage_GPD"/>
    <property type="match status" value="1"/>
</dbReference>
<dbReference type="STRING" id="118168.MC7420_5109"/>
<dbReference type="RefSeq" id="WP_006105108.1">
    <property type="nucleotide sequence ID" value="NZ_DS989868.1"/>
</dbReference>
<name>B4W1F5_9CYAN</name>
<reference evidence="2 3" key="1">
    <citation type="submission" date="2008-07" db="EMBL/GenBank/DDBJ databases">
        <authorList>
            <person name="Tandeau de Marsac N."/>
            <person name="Ferriera S."/>
            <person name="Johnson J."/>
            <person name="Kravitz S."/>
            <person name="Beeson K."/>
            <person name="Sutton G."/>
            <person name="Rogers Y.-H."/>
            <person name="Friedman R."/>
            <person name="Frazier M."/>
            <person name="Venter J.C."/>
        </authorList>
    </citation>
    <scope>NUCLEOTIDE SEQUENCE [LARGE SCALE GENOMIC DNA]</scope>
    <source>
        <strain evidence="2 3">PCC 7420</strain>
    </source>
</reference>
<dbReference type="EMBL" id="DS989868">
    <property type="protein sequence ID" value="EDX71965.1"/>
    <property type="molecule type" value="Genomic_DNA"/>
</dbReference>
<gene>
    <name evidence="2" type="ORF">MC7420_5109</name>
</gene>
<dbReference type="SUPFAM" id="SSF69255">
    <property type="entry name" value="gp5 N-terminal domain-like"/>
    <property type="match status" value="1"/>
</dbReference>
<keyword evidence="3" id="KW-1185">Reference proteome</keyword>
<accession>B4W1F5</accession>
<sequence length="618" mass="68637">MAVTYVAEPILEIDGQLASKALLDDIIEIAVEESLHLPGMFTLVIKNDYFPGRSEDQSWRHADLFEIGKTIKIGFGSSTTKALEFEEEQKDYVLEGEITAMECHFTRDSEAPMIIRGYDISHRLWRGRYNRSFQNMTDTDIVNKIAGEVGIPTGTIDETGGPYGYGDINGSNGYVFQENQTNLEFLRKRAARNGFEFFVQDGKLNFRKPKVDESLELKWLKDVHSFQVRISSAEQVSEVEVRGWDYSQKQPIVETANKGQVFTQTEYGEGSQTSTSFKGKPPTPKMIVVDHPVFNAPEAKAIAQAVCDELGGEFVHADAEAEGNPKIRPGRVVKLNDLGKYSGEYYVTETRHLFYERVYTTEFTVRGLRGDNLPPIMSHEVPFHPGQTLLIGIVTNNKDPKGWGRVRVKFPTLTEEHESNWARIIGYGIGPNRGNDCLPEINDEVLVGFEHGDIHRPYVLGGIWNGKDKPPESVNDTVHEGKVRVRTIQTRTGHKMQFVEEAKGAVKAGAIFKTVLGHIIQMNDTDKCLEIKTAGGHTVLLDDTNKKIEIKSTGNLSMVMDDGGKQIQLKSGGGTITMKQTTGEINIKAGTKLTIDAGQIDISASGIVNVKGSLIKLN</sequence>
<proteinExistence type="predicted"/>
<dbReference type="InterPro" id="IPR037026">
    <property type="entry name" value="Vgr_OB-fold_dom_sf"/>
</dbReference>
<dbReference type="NCBIfam" id="NF033848">
    <property type="entry name" value="VgrG_rel"/>
    <property type="match status" value="1"/>
</dbReference>
<dbReference type="Proteomes" id="UP000003835">
    <property type="component" value="Unassembled WGS sequence"/>
</dbReference>
<evidence type="ECO:0000313" key="2">
    <source>
        <dbReference type="EMBL" id="EDX71965.1"/>
    </source>
</evidence>
<dbReference type="SUPFAM" id="SSF69279">
    <property type="entry name" value="Phage tail proteins"/>
    <property type="match status" value="1"/>
</dbReference>
<dbReference type="Gene3D" id="2.40.50.230">
    <property type="entry name" value="Gp5 N-terminal domain"/>
    <property type="match status" value="1"/>
</dbReference>
<dbReference type="eggNOG" id="COG3501">
    <property type="taxonomic scope" value="Bacteria"/>
</dbReference>
<organism evidence="2 3">
    <name type="scientific">Coleofasciculus chthonoplastes PCC 7420</name>
    <dbReference type="NCBI Taxonomy" id="118168"/>
    <lineage>
        <taxon>Bacteria</taxon>
        <taxon>Bacillati</taxon>
        <taxon>Cyanobacteriota</taxon>
        <taxon>Cyanophyceae</taxon>
        <taxon>Coleofasciculales</taxon>
        <taxon>Coleofasciculaceae</taxon>
        <taxon>Coleofasciculus</taxon>
    </lineage>
</organism>
<dbReference type="Pfam" id="PF04717">
    <property type="entry name" value="Phage_base_V"/>
    <property type="match status" value="1"/>
</dbReference>
<evidence type="ECO:0000313" key="3">
    <source>
        <dbReference type="Proteomes" id="UP000003835"/>
    </source>
</evidence>